<feature type="coiled-coil region" evidence="2">
    <location>
        <begin position="633"/>
        <end position="701"/>
    </location>
</feature>
<feature type="region of interest" description="Disordered" evidence="3">
    <location>
        <begin position="711"/>
        <end position="737"/>
    </location>
</feature>
<evidence type="ECO:0008006" key="6">
    <source>
        <dbReference type="Google" id="ProtNLM"/>
    </source>
</evidence>
<protein>
    <recommendedName>
        <fullName evidence="6">Synaptonemal complex protein 1</fullName>
    </recommendedName>
</protein>
<proteinExistence type="predicted"/>
<sequence length="874" mass="101061">MSKLRFSTMKSLDQLRSMSGASKTYQMSSRSSSDSISLGSFANLKLTAEKLVKEQASVKTDLEMANTKLKKSVDQIHFLEEKLQNAINDNAKLKVKQKEDAKLWKGLESKFSSTKTLCDQLTETLQQLAGQVRDAEQDKRVFEDRLCASLKTFETLHLQMTSLSMKLESTEENIRNSEQEMIELRTEKEEKEKTFVDENRRVVNLIGEKNATIKDLEGTIASDKSSLESLGSRLKEVQHELYLREDICKCLKATQENLEKEKSALQSSNEDYAKRLLASGQEIQRLEDFVQWLVEKLVELDKNSVVFSNNVAQMTSAFDNFYKLVQEEKEFTAKIAQRQYGLLQDQFLRIKSENEAFQTENGGLKNKIIELQKVQEGVMVQHAEGCRLTEEKIQGIESEAETLLSKKKELEMLVSTLEEKSRHLSEVSSISKTKMQELLLKVSTLESENLDTQDKMQVKLQGKSEEVEALQKEIVRHGEHINLLEKQVSQLHESLEEKEQLHMQFTEREKQLEQQRIEVQTSLAAAETTLMETKKQYDLMLESKQLELTKHIKEISQRNDQAINDIRRKFELEKLEIVNLEKEKAEKVVGEMERKCDQKLVENKEESRQCLVRVQAEHASLISNLRKDHDKKESNLRADHEEEQKQLQLQAEEDLEEKTMMLKQEHDVQIRDLKRQHDDEYRKLQEELDLQRSKEERQRKLLKMQWKVMDGHPQEDQEVTSKKAYSVSKRSDTDGEKQRRLTVMKPQKEEKVINRTDSPYLIGTQTPVASIMKKVEKGNPGSVTSMPKHSRKVTHREYEVETTNGRTITKRKTKSTVMFDDPKKQKRTPTPKAKNVKDVVKVVKGGGLPRPSNIGDLFSEGSLNPYADDPYAFD</sequence>
<dbReference type="PANTHER" id="PTHR23160">
    <property type="entry name" value="SYNAPTONEMAL COMPLEX PROTEIN-RELATED"/>
    <property type="match status" value="1"/>
</dbReference>
<evidence type="ECO:0000256" key="2">
    <source>
        <dbReference type="SAM" id="Coils"/>
    </source>
</evidence>
<dbReference type="OrthoDB" id="783434at2759"/>
<feature type="region of interest" description="Disordered" evidence="3">
    <location>
        <begin position="802"/>
        <end position="874"/>
    </location>
</feature>
<feature type="coiled-coil region" evidence="2">
    <location>
        <begin position="248"/>
        <end position="275"/>
    </location>
</feature>
<keyword evidence="5" id="KW-1185">Reference proteome</keyword>
<feature type="coiled-coil region" evidence="2">
    <location>
        <begin position="62"/>
        <end position="194"/>
    </location>
</feature>
<gene>
    <name evidence="4" type="ORF">GIB67_019348</name>
</gene>
<evidence type="ECO:0000256" key="3">
    <source>
        <dbReference type="SAM" id="MobiDB-lite"/>
    </source>
</evidence>
<reference evidence="4 5" key="1">
    <citation type="journal article" date="2020" name="IScience">
        <title>Genome Sequencing of the Endangered Kingdonia uniflora (Circaeasteraceae, Ranunculales) Reveals Potential Mechanisms of Evolutionary Specialization.</title>
        <authorList>
            <person name="Sun Y."/>
            <person name="Deng T."/>
            <person name="Zhang A."/>
            <person name="Moore M.J."/>
            <person name="Landis J.B."/>
            <person name="Lin N."/>
            <person name="Zhang H."/>
            <person name="Zhang X."/>
            <person name="Huang J."/>
            <person name="Zhang X."/>
            <person name="Sun H."/>
            <person name="Wang H."/>
        </authorList>
    </citation>
    <scope>NUCLEOTIDE SEQUENCE [LARGE SCALE GENOMIC DNA]</scope>
    <source>
        <strain evidence="4">TB1705</strain>
        <tissue evidence="4">Leaf</tissue>
    </source>
</reference>
<evidence type="ECO:0000313" key="4">
    <source>
        <dbReference type="EMBL" id="KAF6148740.1"/>
    </source>
</evidence>
<comment type="caution">
    <text evidence="4">The sequence shown here is derived from an EMBL/GenBank/DDBJ whole genome shotgun (WGS) entry which is preliminary data.</text>
</comment>
<evidence type="ECO:0000313" key="5">
    <source>
        <dbReference type="Proteomes" id="UP000541444"/>
    </source>
</evidence>
<dbReference type="GO" id="GO:0007131">
    <property type="term" value="P:reciprocal meiotic recombination"/>
    <property type="evidence" value="ECO:0007669"/>
    <property type="project" value="TreeGrafter"/>
</dbReference>
<dbReference type="PANTHER" id="PTHR23160:SF3">
    <property type="entry name" value="SYNAPTONEMAL COMPLEX PROTEIN 1-RELATED"/>
    <property type="match status" value="1"/>
</dbReference>
<evidence type="ECO:0000256" key="1">
    <source>
        <dbReference type="ARBA" id="ARBA00023054"/>
    </source>
</evidence>
<name>A0A7J7M1Q5_9MAGN</name>
<dbReference type="Proteomes" id="UP000541444">
    <property type="component" value="Unassembled WGS sequence"/>
</dbReference>
<organism evidence="4 5">
    <name type="scientific">Kingdonia uniflora</name>
    <dbReference type="NCBI Taxonomy" id="39325"/>
    <lineage>
        <taxon>Eukaryota</taxon>
        <taxon>Viridiplantae</taxon>
        <taxon>Streptophyta</taxon>
        <taxon>Embryophyta</taxon>
        <taxon>Tracheophyta</taxon>
        <taxon>Spermatophyta</taxon>
        <taxon>Magnoliopsida</taxon>
        <taxon>Ranunculales</taxon>
        <taxon>Circaeasteraceae</taxon>
        <taxon>Kingdonia</taxon>
    </lineage>
</organism>
<feature type="coiled-coil region" evidence="2">
    <location>
        <begin position="563"/>
        <end position="595"/>
    </location>
</feature>
<feature type="compositionally biased region" description="Basic and acidic residues" evidence="3">
    <location>
        <begin position="711"/>
        <end position="721"/>
    </location>
</feature>
<dbReference type="AlphaFoldDB" id="A0A7J7M1Q5"/>
<feature type="coiled-coil region" evidence="2">
    <location>
        <begin position="393"/>
        <end position="515"/>
    </location>
</feature>
<keyword evidence="1 2" id="KW-0175">Coiled coil</keyword>
<accession>A0A7J7M1Q5</accession>
<dbReference type="EMBL" id="JACGCM010001830">
    <property type="protein sequence ID" value="KAF6148740.1"/>
    <property type="molecule type" value="Genomic_DNA"/>
</dbReference>